<keyword evidence="8" id="KW-0418">Kinase</keyword>
<dbReference type="SMART" id="SM00387">
    <property type="entry name" value="HATPase_c"/>
    <property type="match status" value="1"/>
</dbReference>
<feature type="region of interest" description="Disordered" evidence="13">
    <location>
        <begin position="161"/>
        <end position="183"/>
    </location>
</feature>
<evidence type="ECO:0000256" key="3">
    <source>
        <dbReference type="ARBA" id="ARBA00012438"/>
    </source>
</evidence>
<dbReference type="InterPro" id="IPR011712">
    <property type="entry name" value="Sig_transdc_His_kin_sub3_dim/P"/>
</dbReference>
<dbReference type="InterPro" id="IPR036890">
    <property type="entry name" value="HATPase_C_sf"/>
</dbReference>
<feature type="domain" description="Histidine kinase/HSP90-like ATPase" evidence="16">
    <location>
        <begin position="548"/>
        <end position="638"/>
    </location>
</feature>
<evidence type="ECO:0000256" key="4">
    <source>
        <dbReference type="ARBA" id="ARBA00022553"/>
    </source>
</evidence>
<name>A0ABY5ZA60_9ACTN</name>
<dbReference type="Gene3D" id="1.20.5.1930">
    <property type="match status" value="1"/>
</dbReference>
<dbReference type="InterPro" id="IPR025201">
    <property type="entry name" value="KdpD_TM"/>
</dbReference>
<dbReference type="InterPro" id="IPR003018">
    <property type="entry name" value="GAF"/>
</dbReference>
<dbReference type="Gene3D" id="1.20.120.620">
    <property type="entry name" value="Backbone structure of the membrane domain of e. Coli histidine kinase receptor kdpd"/>
    <property type="match status" value="1"/>
</dbReference>
<keyword evidence="7" id="KW-0547">Nucleotide-binding</keyword>
<dbReference type="SUPFAM" id="SSF55874">
    <property type="entry name" value="ATPase domain of HSP90 chaperone/DNA topoisomerase II/histidine kinase"/>
    <property type="match status" value="1"/>
</dbReference>
<reference evidence="17" key="1">
    <citation type="submission" date="2021-04" db="EMBL/GenBank/DDBJ databases">
        <title>Biosynthetic gene clusters of Dactylosporangioum roseum.</title>
        <authorList>
            <person name="Hartkoorn R.C."/>
            <person name="Beaudoing E."/>
            <person name="Hot D."/>
            <person name="Moureu S."/>
        </authorList>
    </citation>
    <scope>NUCLEOTIDE SEQUENCE</scope>
    <source>
        <strain evidence="17">NRRL B-16295</strain>
    </source>
</reference>
<protein>
    <recommendedName>
        <fullName evidence="3">histidine kinase</fullName>
        <ecNumber evidence="3">2.7.13.3</ecNumber>
    </recommendedName>
</protein>
<evidence type="ECO:0000256" key="13">
    <source>
        <dbReference type="SAM" id="MobiDB-lite"/>
    </source>
</evidence>
<dbReference type="Gene3D" id="3.30.450.40">
    <property type="match status" value="1"/>
</dbReference>
<proteinExistence type="predicted"/>
<dbReference type="CDD" id="cd16917">
    <property type="entry name" value="HATPase_UhpB-NarQ-NarX-like"/>
    <property type="match status" value="1"/>
</dbReference>
<keyword evidence="6 14" id="KW-0812">Transmembrane</keyword>
<feature type="transmembrane region" description="Helical" evidence="14">
    <location>
        <begin position="16"/>
        <end position="38"/>
    </location>
</feature>
<evidence type="ECO:0000256" key="14">
    <source>
        <dbReference type="SAM" id="Phobius"/>
    </source>
</evidence>
<dbReference type="Pfam" id="PF13493">
    <property type="entry name" value="DUF4118"/>
    <property type="match status" value="1"/>
</dbReference>
<dbReference type="RefSeq" id="WP_260728390.1">
    <property type="nucleotide sequence ID" value="NZ_BAAABS010000041.1"/>
</dbReference>
<dbReference type="Pfam" id="PF01590">
    <property type="entry name" value="GAF"/>
    <property type="match status" value="1"/>
</dbReference>
<evidence type="ECO:0000256" key="8">
    <source>
        <dbReference type="ARBA" id="ARBA00022777"/>
    </source>
</evidence>
<comment type="subcellular location">
    <subcellularLocation>
        <location evidence="2">Membrane</location>
        <topology evidence="2">Multi-pass membrane protein</topology>
    </subcellularLocation>
</comment>
<feature type="domain" description="GAF" evidence="15">
    <location>
        <begin position="282"/>
        <end position="436"/>
    </location>
</feature>
<accession>A0ABY5ZA60</accession>
<dbReference type="Proteomes" id="UP001058271">
    <property type="component" value="Chromosome"/>
</dbReference>
<keyword evidence="11" id="KW-0902">Two-component regulatory system</keyword>
<dbReference type="InterPro" id="IPR038318">
    <property type="entry name" value="KdpD_sf"/>
</dbReference>
<evidence type="ECO:0000256" key="10">
    <source>
        <dbReference type="ARBA" id="ARBA00022989"/>
    </source>
</evidence>
<keyword evidence="9" id="KW-0067">ATP-binding</keyword>
<dbReference type="InterPro" id="IPR029016">
    <property type="entry name" value="GAF-like_dom_sf"/>
</dbReference>
<feature type="transmembrane region" description="Helical" evidence="14">
    <location>
        <begin position="50"/>
        <end position="77"/>
    </location>
</feature>
<evidence type="ECO:0000259" key="15">
    <source>
        <dbReference type="SMART" id="SM00065"/>
    </source>
</evidence>
<dbReference type="SUPFAM" id="SSF55781">
    <property type="entry name" value="GAF domain-like"/>
    <property type="match status" value="1"/>
</dbReference>
<organism evidence="17 18">
    <name type="scientific">Dactylosporangium roseum</name>
    <dbReference type="NCBI Taxonomy" id="47989"/>
    <lineage>
        <taxon>Bacteria</taxon>
        <taxon>Bacillati</taxon>
        <taxon>Actinomycetota</taxon>
        <taxon>Actinomycetes</taxon>
        <taxon>Micromonosporales</taxon>
        <taxon>Micromonosporaceae</taxon>
        <taxon>Dactylosporangium</taxon>
    </lineage>
</organism>
<keyword evidence="10 14" id="KW-1133">Transmembrane helix</keyword>
<evidence type="ECO:0000313" key="18">
    <source>
        <dbReference type="Proteomes" id="UP001058271"/>
    </source>
</evidence>
<dbReference type="EMBL" id="CP073721">
    <property type="protein sequence ID" value="UWZ38991.1"/>
    <property type="molecule type" value="Genomic_DNA"/>
</dbReference>
<comment type="catalytic activity">
    <reaction evidence="1">
        <text>ATP + protein L-histidine = ADP + protein N-phospho-L-histidine.</text>
        <dbReference type="EC" id="2.7.13.3"/>
    </reaction>
</comment>
<evidence type="ECO:0000256" key="7">
    <source>
        <dbReference type="ARBA" id="ARBA00022741"/>
    </source>
</evidence>
<dbReference type="SMART" id="SM00065">
    <property type="entry name" value="GAF"/>
    <property type="match status" value="1"/>
</dbReference>
<keyword evidence="4" id="KW-0597">Phosphoprotein</keyword>
<dbReference type="Pfam" id="PF07730">
    <property type="entry name" value="HisKA_3"/>
    <property type="match status" value="1"/>
</dbReference>
<evidence type="ECO:0000256" key="9">
    <source>
        <dbReference type="ARBA" id="ARBA00022840"/>
    </source>
</evidence>
<dbReference type="InterPro" id="IPR050482">
    <property type="entry name" value="Sensor_HK_TwoCompSys"/>
</dbReference>
<dbReference type="Gene3D" id="3.30.565.10">
    <property type="entry name" value="Histidine kinase-like ATPase, C-terminal domain"/>
    <property type="match status" value="1"/>
</dbReference>
<evidence type="ECO:0000256" key="2">
    <source>
        <dbReference type="ARBA" id="ARBA00004141"/>
    </source>
</evidence>
<keyword evidence="12 14" id="KW-0472">Membrane</keyword>
<dbReference type="PANTHER" id="PTHR24421">
    <property type="entry name" value="NITRATE/NITRITE SENSOR PROTEIN NARX-RELATED"/>
    <property type="match status" value="1"/>
</dbReference>
<dbReference type="PANTHER" id="PTHR24421:SF10">
    <property type="entry name" value="NITRATE_NITRITE SENSOR PROTEIN NARQ"/>
    <property type="match status" value="1"/>
</dbReference>
<gene>
    <name evidence="17" type="ORF">Drose_12665</name>
</gene>
<dbReference type="EC" id="2.7.13.3" evidence="3"/>
<evidence type="ECO:0000256" key="6">
    <source>
        <dbReference type="ARBA" id="ARBA00022692"/>
    </source>
</evidence>
<dbReference type="InterPro" id="IPR003594">
    <property type="entry name" value="HATPase_dom"/>
</dbReference>
<sequence>MRASPLSLLVRPTPPSAWLGIAVALLFIVLESLLTYPLHAFTKESTPSVIYLLGVVLVSIVWGLWLGVATALVSVVAFVSLYVRPVRTLADSDVRDVTPLLVFVTVAVVVSALANQSRRRAAQAQESDLTADMARLLLDTDDVVAALPAVSRKITQALDLPTATIEPAPRSPGAAAPDPDRTVPGEYTTGEIVHADGRQTALPLRHDGTLLGTLRVPAGMPDRQVDRLRQRVIPPLVSLLHAARERGSMLDALAARGEELQQRAAQQAALRRVATLVARAASPAEVFHAVTTEVSRLLDDRHTTLLHYEPDGTVTVVSTNQPSLMVLPGSRWRTTAHENGQAGNGSVTDMVWRTGRAARTDSYADDADPGNACRRALGIQAAVAVPIVVEDRLWGTLAVTSAQAEPLPPDAEARITDFTDLAATAIANADSRAQLIASRARIATAADEARQRIERDLHDGAQQHLIAIGLELRAAEDVDMPPEQLRAHMAHAATSLTAVVTDLRELARGIHPAILGAGGLAPALKALARRSAIPVQLHIHTDHRPPTPVEVAAYYVVSESLTNAAKHSQASVVDVNVTTQSDMLQLAIHDDGVGGADPARGSGLTGLRDRVEALGGHVAITSPPNVGTSLLVTIPTRTDAQTADPPHVPAQR</sequence>
<evidence type="ECO:0000256" key="12">
    <source>
        <dbReference type="ARBA" id="ARBA00023136"/>
    </source>
</evidence>
<evidence type="ECO:0000256" key="1">
    <source>
        <dbReference type="ARBA" id="ARBA00000085"/>
    </source>
</evidence>
<evidence type="ECO:0000259" key="16">
    <source>
        <dbReference type="SMART" id="SM00387"/>
    </source>
</evidence>
<evidence type="ECO:0000256" key="11">
    <source>
        <dbReference type="ARBA" id="ARBA00023012"/>
    </source>
</evidence>
<keyword evidence="18" id="KW-1185">Reference proteome</keyword>
<dbReference type="Pfam" id="PF02518">
    <property type="entry name" value="HATPase_c"/>
    <property type="match status" value="1"/>
</dbReference>
<feature type="transmembrane region" description="Helical" evidence="14">
    <location>
        <begin position="97"/>
        <end position="114"/>
    </location>
</feature>
<evidence type="ECO:0000313" key="17">
    <source>
        <dbReference type="EMBL" id="UWZ38991.1"/>
    </source>
</evidence>
<keyword evidence="5" id="KW-0808">Transferase</keyword>
<evidence type="ECO:0000256" key="5">
    <source>
        <dbReference type="ARBA" id="ARBA00022679"/>
    </source>
</evidence>